<protein>
    <recommendedName>
        <fullName evidence="8">NAD(P)H-quinone oxidoreductase subunit O</fullName>
        <ecNumber evidence="8">7.1.1.-</ecNumber>
    </recommendedName>
    <alternativeName>
        <fullName evidence="8">NAD(P)H dehydrogenase I subunit O</fullName>
        <shortName evidence="8">NDH-1 subunit O</shortName>
        <shortName evidence="8">NDH-O</shortName>
    </alternativeName>
</protein>
<dbReference type="InterPro" id="IPR020905">
    <property type="entry name" value="NdhO"/>
</dbReference>
<accession>A0ABW7C5R6</accession>
<evidence type="ECO:0000256" key="7">
    <source>
        <dbReference type="ARBA" id="ARBA00023136"/>
    </source>
</evidence>
<evidence type="ECO:0000256" key="2">
    <source>
        <dbReference type="ARBA" id="ARBA00022719"/>
    </source>
</evidence>
<evidence type="ECO:0000256" key="1">
    <source>
        <dbReference type="ARBA" id="ARBA00022448"/>
    </source>
</evidence>
<reference evidence="10" key="1">
    <citation type="journal article" date="2024" name="Algal Res.">
        <title>Biochemical, toxicological and genomic investigation of a high-biomass producing Limnothrix strain isolated from Italian shallow drinking water reservoir.</title>
        <authorList>
            <person name="Simonazzi M."/>
            <person name="Shishido T.K."/>
            <person name="Delbaje E."/>
            <person name="Wahlsten M."/>
            <person name="Fewer D.P."/>
            <person name="Sivonen K."/>
            <person name="Pezzolesi L."/>
            <person name="Pistocchi R."/>
        </authorList>
    </citation>
    <scope>NUCLEOTIDE SEQUENCE [LARGE SCALE GENOMIC DNA]</scope>
    <source>
        <strain evidence="10">LRLZ20PSL1</strain>
    </source>
</reference>
<comment type="function">
    <text evidence="8">NDH-1 shuttles electrons from an unknown electron donor, via FMN and iron-sulfur (Fe-S) centers, to quinones in the respiratory and/or the photosynthetic chain. The immediate electron acceptor for the enzyme in this species is believed to be plastoquinone. Couples the redox reaction to proton translocation, and thus conserves the redox energy in a proton gradient. Cyanobacterial NDH-1 also plays a role in inorganic carbon-concentration.</text>
</comment>
<comment type="catalytic activity">
    <reaction evidence="8">
        <text>a plastoquinone + NADH + (n+1) H(+)(in) = a plastoquinol + NAD(+) + n H(+)(out)</text>
        <dbReference type="Rhea" id="RHEA:42608"/>
        <dbReference type="Rhea" id="RHEA-COMP:9561"/>
        <dbReference type="Rhea" id="RHEA-COMP:9562"/>
        <dbReference type="ChEBI" id="CHEBI:15378"/>
        <dbReference type="ChEBI" id="CHEBI:17757"/>
        <dbReference type="ChEBI" id="CHEBI:57540"/>
        <dbReference type="ChEBI" id="CHEBI:57945"/>
        <dbReference type="ChEBI" id="CHEBI:62192"/>
    </reaction>
</comment>
<keyword evidence="3 8" id="KW-0521">NADP</keyword>
<proteinExistence type="inferred from homology"/>
<keyword evidence="4 8" id="KW-0618">Plastoquinone</keyword>
<organism evidence="9 10">
    <name type="scientific">Limnothrix redekei LRLZ20PSL1</name>
    <dbReference type="NCBI Taxonomy" id="3112953"/>
    <lineage>
        <taxon>Bacteria</taxon>
        <taxon>Bacillati</taxon>
        <taxon>Cyanobacteriota</taxon>
        <taxon>Cyanophyceae</taxon>
        <taxon>Pseudanabaenales</taxon>
        <taxon>Pseudanabaenaceae</taxon>
        <taxon>Limnothrix</taxon>
    </lineage>
</organism>
<gene>
    <name evidence="8" type="primary">ndhO</name>
    <name evidence="9" type="ORF">VPK24_00005</name>
</gene>
<sequence length="72" mass="8280">MPVKKGSFVRAIREKLENSVEATASDQRFSSYLFESKGEVLDLRGDYALVKWCQVPTPNIWLRLDQLEEFSG</sequence>
<comment type="similarity">
    <text evidence="8">Belongs to the complex I NdhO subunit family.</text>
</comment>
<evidence type="ECO:0000256" key="4">
    <source>
        <dbReference type="ARBA" id="ARBA00022957"/>
    </source>
</evidence>
<evidence type="ECO:0000256" key="5">
    <source>
        <dbReference type="ARBA" id="ARBA00022967"/>
    </source>
</evidence>
<dbReference type="Pfam" id="PF11910">
    <property type="entry name" value="NdhO"/>
    <property type="match status" value="1"/>
</dbReference>
<keyword evidence="8" id="KW-0793">Thylakoid</keyword>
<dbReference type="EC" id="7.1.1.-" evidence="8"/>
<comment type="subunit">
    <text evidence="8">NDH-1 can be composed of about 15 different subunits; different subcomplexes with different compositions have been identified which probably have different functions.</text>
</comment>
<keyword evidence="6 8" id="KW-0520">NAD</keyword>
<evidence type="ECO:0000256" key="6">
    <source>
        <dbReference type="ARBA" id="ARBA00023027"/>
    </source>
</evidence>
<dbReference type="RefSeq" id="WP_393009599.1">
    <property type="nucleotide sequence ID" value="NZ_JAZAQF010000001.1"/>
</dbReference>
<keyword evidence="5 8" id="KW-1278">Translocase</keyword>
<keyword evidence="2 8" id="KW-0874">Quinone</keyword>
<keyword evidence="7 8" id="KW-0472">Membrane</keyword>
<evidence type="ECO:0000256" key="8">
    <source>
        <dbReference type="HAMAP-Rule" id="MF_01354"/>
    </source>
</evidence>
<comment type="caution">
    <text evidence="9">The sequence shown here is derived from an EMBL/GenBank/DDBJ whole genome shotgun (WGS) entry which is preliminary data.</text>
</comment>
<dbReference type="HAMAP" id="MF_01354">
    <property type="entry name" value="NDH1_NDH1O"/>
    <property type="match status" value="1"/>
</dbReference>
<comment type="subcellular location">
    <subcellularLocation>
        <location evidence="8">Cellular thylakoid membrane</location>
        <topology evidence="8">Peripheral membrane protein</topology>
        <orientation evidence="8">Cytoplasmic side</orientation>
    </subcellularLocation>
</comment>
<evidence type="ECO:0000313" key="9">
    <source>
        <dbReference type="EMBL" id="MFG3816002.1"/>
    </source>
</evidence>
<evidence type="ECO:0000313" key="10">
    <source>
        <dbReference type="Proteomes" id="UP001604335"/>
    </source>
</evidence>
<dbReference type="Proteomes" id="UP001604335">
    <property type="component" value="Unassembled WGS sequence"/>
</dbReference>
<keyword evidence="1 8" id="KW-0813">Transport</keyword>
<dbReference type="EMBL" id="JAZAQF010000001">
    <property type="protein sequence ID" value="MFG3816002.1"/>
    <property type="molecule type" value="Genomic_DNA"/>
</dbReference>
<keyword evidence="10" id="KW-1185">Reference proteome</keyword>
<evidence type="ECO:0000256" key="3">
    <source>
        <dbReference type="ARBA" id="ARBA00022857"/>
    </source>
</evidence>
<name>A0ABW7C5R6_9CYAN</name>
<comment type="catalytic activity">
    <reaction evidence="8">
        <text>a plastoquinone + NADPH + (n+1) H(+)(in) = a plastoquinol + NADP(+) + n H(+)(out)</text>
        <dbReference type="Rhea" id="RHEA:42612"/>
        <dbReference type="Rhea" id="RHEA-COMP:9561"/>
        <dbReference type="Rhea" id="RHEA-COMP:9562"/>
        <dbReference type="ChEBI" id="CHEBI:15378"/>
        <dbReference type="ChEBI" id="CHEBI:17757"/>
        <dbReference type="ChEBI" id="CHEBI:57783"/>
        <dbReference type="ChEBI" id="CHEBI:58349"/>
        <dbReference type="ChEBI" id="CHEBI:62192"/>
    </reaction>
</comment>